<organism evidence="1">
    <name type="scientific">Picea sitchensis</name>
    <name type="common">Sitka spruce</name>
    <name type="synonym">Pinus sitchensis</name>
    <dbReference type="NCBI Taxonomy" id="3332"/>
    <lineage>
        <taxon>Eukaryota</taxon>
        <taxon>Viridiplantae</taxon>
        <taxon>Streptophyta</taxon>
        <taxon>Embryophyta</taxon>
        <taxon>Tracheophyta</taxon>
        <taxon>Spermatophyta</taxon>
        <taxon>Pinopsida</taxon>
        <taxon>Pinidae</taxon>
        <taxon>Conifers I</taxon>
        <taxon>Pinales</taxon>
        <taxon>Pinaceae</taxon>
        <taxon>Picea</taxon>
    </lineage>
</organism>
<protein>
    <submittedName>
        <fullName evidence="1">Uncharacterized protein</fullName>
    </submittedName>
</protein>
<dbReference type="EMBL" id="EF087676">
    <property type="protein sequence ID" value="ABK26911.1"/>
    <property type="molecule type" value="mRNA"/>
</dbReference>
<name>A9P200_PICSI</name>
<dbReference type="AlphaFoldDB" id="A9P200"/>
<accession>A9P200</accession>
<sequence length="43" mass="5034">MEIYRSANKDVTSCKIKHPKHQIIIGQSNHNHVDNIPILKHKF</sequence>
<reference evidence="1" key="1">
    <citation type="journal article" date="2008" name="BMC Genomics">
        <title>A conifer genomics resource of 200,000 spruce (Picea spp.) ESTs and 6,464 high-quality, sequence-finished full-length cDNAs for Sitka spruce (Picea sitchensis).</title>
        <authorList>
            <person name="Ralph S.G."/>
            <person name="Chun H.J."/>
            <person name="Kolosova N."/>
            <person name="Cooper D."/>
            <person name="Oddy C."/>
            <person name="Ritland C.E."/>
            <person name="Kirkpatrick R."/>
            <person name="Moore R."/>
            <person name="Barber S."/>
            <person name="Holt R.A."/>
            <person name="Jones S.J."/>
            <person name="Marra M.A."/>
            <person name="Douglas C.J."/>
            <person name="Ritland K."/>
            <person name="Bohlmann J."/>
        </authorList>
    </citation>
    <scope>NUCLEOTIDE SEQUENCE</scope>
    <source>
        <tissue evidence="1">Green portion of the leader tissue</tissue>
    </source>
</reference>
<proteinExistence type="evidence at transcript level"/>
<evidence type="ECO:0000313" key="1">
    <source>
        <dbReference type="EMBL" id="ABK26911.1"/>
    </source>
</evidence>